<evidence type="ECO:0000256" key="2">
    <source>
        <dbReference type="ARBA" id="ARBA00004442"/>
    </source>
</evidence>
<dbReference type="SUPFAM" id="SSF54523">
    <property type="entry name" value="Pili subunits"/>
    <property type="match status" value="1"/>
</dbReference>
<feature type="compositionally biased region" description="Polar residues" evidence="8">
    <location>
        <begin position="750"/>
        <end position="765"/>
    </location>
</feature>
<dbReference type="Proteomes" id="UP000003121">
    <property type="component" value="Chromosome"/>
</dbReference>
<evidence type="ECO:0000313" key="11">
    <source>
        <dbReference type="Proteomes" id="UP000003121"/>
    </source>
</evidence>
<dbReference type="InterPro" id="IPR045584">
    <property type="entry name" value="Pilin-like"/>
</dbReference>
<evidence type="ECO:0000256" key="6">
    <source>
        <dbReference type="ARBA" id="ARBA00023136"/>
    </source>
</evidence>
<keyword evidence="6" id="KW-0472">Membrane</keyword>
<dbReference type="Gene3D" id="1.20.5.170">
    <property type="match status" value="1"/>
</dbReference>
<dbReference type="Gene3D" id="2.150.10.10">
    <property type="entry name" value="Serralysin-like metalloprotease, C-terminal"/>
    <property type="match status" value="2"/>
</dbReference>
<feature type="domain" description="Trimeric autotransporter adhesin YadA-like C-terminal membrane anchor" evidence="9">
    <location>
        <begin position="1173"/>
        <end position="1231"/>
    </location>
</feature>
<keyword evidence="5" id="KW-0732">Signal</keyword>
<dbReference type="InterPro" id="IPR005594">
    <property type="entry name" value="YadA_C"/>
</dbReference>
<organism evidence="10 11">
    <name type="scientific">Taylorella equigenitalis ATCC 35865</name>
    <dbReference type="NCBI Taxonomy" id="743973"/>
    <lineage>
        <taxon>Bacteria</taxon>
        <taxon>Pseudomonadati</taxon>
        <taxon>Pseudomonadota</taxon>
        <taxon>Betaproteobacteria</taxon>
        <taxon>Burkholderiales</taxon>
        <taxon>Alcaligenaceae</taxon>
        <taxon>Taylorella</taxon>
    </lineage>
</organism>
<keyword evidence="4" id="KW-0812">Transmembrane</keyword>
<evidence type="ECO:0000256" key="7">
    <source>
        <dbReference type="ARBA" id="ARBA00023237"/>
    </source>
</evidence>
<comment type="subcellular location">
    <subcellularLocation>
        <location evidence="2">Cell outer membrane</location>
    </subcellularLocation>
    <subcellularLocation>
        <location evidence="1">Cell surface</location>
    </subcellularLocation>
</comment>
<evidence type="ECO:0000256" key="8">
    <source>
        <dbReference type="SAM" id="MobiDB-lite"/>
    </source>
</evidence>
<gene>
    <name evidence="10" type="ORF">KUI_0355</name>
</gene>
<keyword evidence="11" id="KW-1185">Reference proteome</keyword>
<reference evidence="10 11" key="1">
    <citation type="journal article" date="2012" name="Vet. Microbiol.">
        <title>Comparative genomic analyses of the Taylorellae.</title>
        <authorList>
            <person name="Hauser H."/>
            <person name="Richter D.C."/>
            <person name="van Tonder A."/>
            <person name="Clark L."/>
            <person name="Preston A."/>
        </authorList>
    </citation>
    <scope>NUCLEOTIDE SEQUENCE [LARGE SCALE GENOMIC DNA]</scope>
    <source>
        <strain evidence="10 11">ATCC 35865</strain>
    </source>
</reference>
<dbReference type="CDD" id="cd12820">
    <property type="entry name" value="LbR_YadA-like"/>
    <property type="match status" value="2"/>
</dbReference>
<feature type="region of interest" description="Disordered" evidence="8">
    <location>
        <begin position="896"/>
        <end position="920"/>
    </location>
</feature>
<evidence type="ECO:0000313" key="10">
    <source>
        <dbReference type="EMBL" id="AFN35448.1"/>
    </source>
</evidence>
<proteinExistence type="predicted"/>
<keyword evidence="7" id="KW-0998">Cell outer membrane</keyword>
<sequence>MAAVGSNNYAYGPKSTAVGSRNVALGSSSVSLGKSNFTSGVASQAVGDFNTSKAYKASAVGYKNVIDLEAGFSSAFGGYNHVTGSQSYAFGGFNIVNSRIASIFGFGNKLNVNSELSSVVGVQNVLTGSGSNIFGLKNKITGLSNLAIGSGNNIRGMYSIAIGSGTISNTISPLVGQPGQPDNTELEYNNTNTINGSYGIVIGYKNNLSADKTILIGNNIDSMGVKNSIVLGDLSSGAPAQEMRRQIELPFGELKPGLVIQNSRYGLSMLDNGSLSVGSRGRERQIKYVATGEISETSTDAINGSQLYAVVKSIGGVPLSFSGDTGSLSKTLGGIINIRGGAQGSFANNNIGVEINSDSINIKLSKNLTGLSSLKFDKGAILNGQGLVINSNLYFRSSGLLMGNIRLNPKTNRISGVEDPKYSKDVVNLQYLNRKLLKFPQSFELKGNDESLNFLPVGNRLVIAGLESNVNAQEFDKGKNVFTSIKAIKEGYKYTVAIKKSPEFENVTLTGTPAEGSTVAKPGKLAIQDGANKDKIIATVDGKGNSEIALKGASDKDIVKIGADSDSNGKVSVIGKDGANSIDLKHDGLAIKDASGTSNLGTNAQGTGGVEDLVANASAKKRRLTHTVDGKTEEIATLNDGLIVKGNTTDKAGVKLNNAVKVAGADSNTKWEDFDGGENIMTKVETKSSGETVIRVALRKDLKLKNGVFGGSGADGELKLKDKDGKDGLTLNSDKILFNNIEKLDENGRPQKNGSAGISMTQNGKPNLVEKGPATRIQITDGKGTPTAEVATMKDGLKFGSNSGDEASNLLNSKVNIIGQKSNNDWTKFDQGKNIMTNIEQKNGDTDITIALKRDVELDSATFGHGPAQTEENTSQEGKDGRIKLVNKNGKTTIQFDAGSTENQNSPAISISKSDSEDGTKLTSEGIEITKGPSDRATSKTTKAFVSIAPEGTARIEQDQSQTRPRLTLRSGEGESAITEEIATMNDGLRFKGDSEELINKPLSSTLSIVGGETDSTKLTSVDTDKNIGVIVKDVANSGSRAPKDKVMQVRLAKKLKGLQSAEFKPVDDKGNPTGQTITVDSDGVSVAKEGKKSQFNEEGLKVGEDGPSVTDKGISAGGLSIANVGNPMKPHHASTKGYVDTEVKHLKNKINERYKDALGASAMAMASSGLMPPSPGKSAFAVASAVVAGQPAFAMGLTTMTENGKLMFKGAVASDARGQVGGLVGAAYQW</sequence>
<feature type="region of interest" description="Disordered" evidence="8">
    <location>
        <begin position="746"/>
        <end position="768"/>
    </location>
</feature>
<evidence type="ECO:0000256" key="4">
    <source>
        <dbReference type="ARBA" id="ARBA00022692"/>
    </source>
</evidence>
<accession>A0ABM5N933</accession>
<dbReference type="SUPFAM" id="SSF101967">
    <property type="entry name" value="Adhesin YadA, collagen-binding domain"/>
    <property type="match status" value="2"/>
</dbReference>
<dbReference type="Pfam" id="PF03895">
    <property type="entry name" value="YadA_anchor"/>
    <property type="match status" value="1"/>
</dbReference>
<name>A0ABM5N933_9BURK</name>
<evidence type="ECO:0000256" key="5">
    <source>
        <dbReference type="ARBA" id="ARBA00022729"/>
    </source>
</evidence>
<dbReference type="Gene3D" id="3.30.1300.30">
    <property type="entry name" value="GSPII I/J protein-like"/>
    <property type="match status" value="1"/>
</dbReference>
<feature type="compositionally biased region" description="Polar residues" evidence="8">
    <location>
        <begin position="896"/>
        <end position="913"/>
    </location>
</feature>
<dbReference type="RefSeq" id="WP_014840163.1">
    <property type="nucleotide sequence ID" value="NC_018108.1"/>
</dbReference>
<dbReference type="EMBL" id="CP003264">
    <property type="protein sequence ID" value="AFN35448.1"/>
    <property type="molecule type" value="Genomic_DNA"/>
</dbReference>
<evidence type="ECO:0000256" key="1">
    <source>
        <dbReference type="ARBA" id="ARBA00004241"/>
    </source>
</evidence>
<protein>
    <submittedName>
        <fullName evidence="10">YadA domain containing protein</fullName>
    </submittedName>
</protein>
<dbReference type="InterPro" id="IPR011049">
    <property type="entry name" value="Serralysin-like_metalloprot_C"/>
</dbReference>
<keyword evidence="3" id="KW-1134">Transmembrane beta strand</keyword>
<evidence type="ECO:0000256" key="3">
    <source>
        <dbReference type="ARBA" id="ARBA00022452"/>
    </source>
</evidence>
<evidence type="ECO:0000259" key="9">
    <source>
        <dbReference type="Pfam" id="PF03895"/>
    </source>
</evidence>